<accession>A0AAV4FUN8</accession>
<evidence type="ECO:0000313" key="1">
    <source>
        <dbReference type="EMBL" id="GFR76041.1"/>
    </source>
</evidence>
<evidence type="ECO:0000313" key="2">
    <source>
        <dbReference type="Proteomes" id="UP000762676"/>
    </source>
</evidence>
<gene>
    <name evidence="1" type="ORF">ElyMa_000470900</name>
</gene>
<dbReference type="Proteomes" id="UP000762676">
    <property type="component" value="Unassembled WGS sequence"/>
</dbReference>
<name>A0AAV4FUN8_9GAST</name>
<organism evidence="1 2">
    <name type="scientific">Elysia marginata</name>
    <dbReference type="NCBI Taxonomy" id="1093978"/>
    <lineage>
        <taxon>Eukaryota</taxon>
        <taxon>Metazoa</taxon>
        <taxon>Spiralia</taxon>
        <taxon>Lophotrochozoa</taxon>
        <taxon>Mollusca</taxon>
        <taxon>Gastropoda</taxon>
        <taxon>Heterobranchia</taxon>
        <taxon>Euthyneura</taxon>
        <taxon>Panpulmonata</taxon>
        <taxon>Sacoglossa</taxon>
        <taxon>Placobranchoidea</taxon>
        <taxon>Plakobranchidae</taxon>
        <taxon>Elysia</taxon>
    </lineage>
</organism>
<comment type="caution">
    <text evidence="1">The sequence shown here is derived from an EMBL/GenBank/DDBJ whole genome shotgun (WGS) entry which is preliminary data.</text>
</comment>
<dbReference type="EMBL" id="BMAT01000923">
    <property type="protein sequence ID" value="GFR76041.1"/>
    <property type="molecule type" value="Genomic_DNA"/>
</dbReference>
<proteinExistence type="predicted"/>
<keyword evidence="2" id="KW-1185">Reference proteome</keyword>
<feature type="non-terminal residue" evidence="1">
    <location>
        <position position="66"/>
    </location>
</feature>
<reference evidence="1 2" key="1">
    <citation type="journal article" date="2021" name="Elife">
        <title>Chloroplast acquisition without the gene transfer in kleptoplastic sea slugs, Plakobranchus ocellatus.</title>
        <authorList>
            <person name="Maeda T."/>
            <person name="Takahashi S."/>
            <person name="Yoshida T."/>
            <person name="Shimamura S."/>
            <person name="Takaki Y."/>
            <person name="Nagai Y."/>
            <person name="Toyoda A."/>
            <person name="Suzuki Y."/>
            <person name="Arimoto A."/>
            <person name="Ishii H."/>
            <person name="Satoh N."/>
            <person name="Nishiyama T."/>
            <person name="Hasebe M."/>
            <person name="Maruyama T."/>
            <person name="Minagawa J."/>
            <person name="Obokata J."/>
            <person name="Shigenobu S."/>
        </authorList>
    </citation>
    <scope>NUCLEOTIDE SEQUENCE [LARGE SCALE GENOMIC DNA]</scope>
</reference>
<dbReference type="AlphaFoldDB" id="A0AAV4FUN8"/>
<sequence length="66" mass="7963">MEASVPCSRTDISSNLFSFQLLKISIRPSNCKATLWTVEKRYTEERAYFKDWMYSRRSAHQHKRYI</sequence>
<protein>
    <submittedName>
        <fullName evidence="1">Uncharacterized protein</fullName>
    </submittedName>
</protein>